<dbReference type="RefSeq" id="WP_119357344.1">
    <property type="nucleotide sequence ID" value="NZ_BJXM01000001.1"/>
</dbReference>
<keyword evidence="2" id="KW-1185">Reference proteome</keyword>
<accession>A0A399FBX9</accession>
<organism evidence="1 2">
    <name type="scientific">Meiothermus granaticius NBRC 107808</name>
    <dbReference type="NCBI Taxonomy" id="1227551"/>
    <lineage>
        <taxon>Bacteria</taxon>
        <taxon>Thermotogati</taxon>
        <taxon>Deinococcota</taxon>
        <taxon>Deinococci</taxon>
        <taxon>Thermales</taxon>
        <taxon>Thermaceae</taxon>
        <taxon>Meiothermus</taxon>
    </lineage>
</organism>
<evidence type="ECO:0000313" key="2">
    <source>
        <dbReference type="Proteomes" id="UP000266178"/>
    </source>
</evidence>
<name>A0A399FBX9_9DEIN</name>
<protein>
    <submittedName>
        <fullName evidence="1">Uncharacterized protein</fullName>
    </submittedName>
</protein>
<comment type="caution">
    <text evidence="1">The sequence shown here is derived from an EMBL/GenBank/DDBJ whole genome shotgun (WGS) entry which is preliminary data.</text>
</comment>
<evidence type="ECO:0000313" key="1">
    <source>
        <dbReference type="EMBL" id="RIH92191.1"/>
    </source>
</evidence>
<reference evidence="1 2" key="1">
    <citation type="submission" date="2018-08" db="EMBL/GenBank/DDBJ databases">
        <title>Meiothermus granaticius genome AF-68 sequencing project.</title>
        <authorList>
            <person name="Da Costa M.S."/>
            <person name="Albuquerque L."/>
            <person name="Raposo P."/>
            <person name="Froufe H.J.C."/>
            <person name="Barroso C.S."/>
            <person name="Egas C."/>
        </authorList>
    </citation>
    <scope>NUCLEOTIDE SEQUENCE [LARGE SCALE GENOMIC DNA]</scope>
    <source>
        <strain evidence="1 2">AF-68</strain>
    </source>
</reference>
<dbReference type="AlphaFoldDB" id="A0A399FBX9"/>
<proteinExistence type="predicted"/>
<dbReference type="Proteomes" id="UP000266178">
    <property type="component" value="Unassembled WGS sequence"/>
</dbReference>
<gene>
    <name evidence="1" type="ORF">Mgrana_01860</name>
</gene>
<dbReference type="OrthoDB" id="32962at2"/>
<dbReference type="EMBL" id="QWLB01000023">
    <property type="protein sequence ID" value="RIH92191.1"/>
    <property type="molecule type" value="Genomic_DNA"/>
</dbReference>
<sequence>MDTKGWVLRAVEALRYAGEQEILRWLDEEGESLSKTELRRALQSLLDQGKLELKNDLFRLKPKDGTGKAFDDLFKG</sequence>